<sequence length="42" mass="4739">MCNSEKTECQLANHNGIPMQFDYGHLTHEGASQLIEKVHIVD</sequence>
<accession>K7AZ23</accession>
<proteinExistence type="predicted"/>
<organism evidence="1 2">
    <name type="scientific">Paraglaciecola psychrophila 170</name>
    <dbReference type="NCBI Taxonomy" id="1129794"/>
    <lineage>
        <taxon>Bacteria</taxon>
        <taxon>Pseudomonadati</taxon>
        <taxon>Pseudomonadota</taxon>
        <taxon>Gammaproteobacteria</taxon>
        <taxon>Alteromonadales</taxon>
        <taxon>Alteromonadaceae</taxon>
        <taxon>Paraglaciecola</taxon>
    </lineage>
</organism>
<dbReference type="Proteomes" id="UP000011864">
    <property type="component" value="Chromosome"/>
</dbReference>
<dbReference type="EMBL" id="CP003837">
    <property type="protein sequence ID" value="AGH46308.1"/>
    <property type="molecule type" value="Genomic_DNA"/>
</dbReference>
<evidence type="ECO:0000313" key="2">
    <source>
        <dbReference type="Proteomes" id="UP000011864"/>
    </source>
</evidence>
<dbReference type="HOGENOM" id="CLU_3255336_0_0_6"/>
<reference evidence="1 2" key="1">
    <citation type="journal article" date="2013" name="Genome Announc.">
        <title>Complete Genome Sequence of Glaciecola psychrophila Strain 170T.</title>
        <authorList>
            <person name="Yin J."/>
            <person name="Chen J."/>
            <person name="Liu G."/>
            <person name="Yu Y."/>
            <person name="Song L."/>
            <person name="Wang X."/>
            <person name="Qu X."/>
        </authorList>
    </citation>
    <scope>NUCLEOTIDE SEQUENCE [LARGE SCALE GENOMIC DNA]</scope>
    <source>
        <strain evidence="1 2">170</strain>
    </source>
</reference>
<dbReference type="KEGG" id="gps:C427_4203"/>
<gene>
    <name evidence="1" type="ORF">C427_4203</name>
</gene>
<protein>
    <submittedName>
        <fullName evidence="1">Uncharacterized protein</fullName>
    </submittedName>
</protein>
<keyword evidence="2" id="KW-1185">Reference proteome</keyword>
<dbReference type="AlphaFoldDB" id="K7AZ23"/>
<name>K7AZ23_9ALTE</name>
<evidence type="ECO:0000313" key="1">
    <source>
        <dbReference type="EMBL" id="AGH46308.1"/>
    </source>
</evidence>
<dbReference type="STRING" id="1129794.C427_4203"/>